<organism evidence="4 5">
    <name type="scientific">Desulfovibrio porci</name>
    <dbReference type="NCBI Taxonomy" id="2605782"/>
    <lineage>
        <taxon>Bacteria</taxon>
        <taxon>Pseudomonadati</taxon>
        <taxon>Thermodesulfobacteriota</taxon>
        <taxon>Desulfovibrionia</taxon>
        <taxon>Desulfovibrionales</taxon>
        <taxon>Desulfovibrionaceae</taxon>
        <taxon>Desulfovibrio</taxon>
    </lineage>
</organism>
<dbReference type="RefSeq" id="WP_154510897.1">
    <property type="nucleotide sequence ID" value="NZ_VUMH01000006.1"/>
</dbReference>
<proteinExistence type="predicted"/>
<feature type="region of interest" description="Disordered" evidence="1">
    <location>
        <begin position="2089"/>
        <end position="2127"/>
    </location>
</feature>
<sequence>MERMREARNGLLCAVLTAQLILSPVLGAAVQAAGVTPDPNAAADKRPSMEAAPNGVPVVNITAANGSGLSHNQYHDFNVHQQGLILNNSSSAANSQLGGILAGNPNFNGNHGAEARAVLNEVTSANRSRIEGYIEVNGRAADVILANPNGVTVNGGGFINVPRATITTGKPKVDGNGALCGYEVRQGDIRIEGAGVNADNTDAFTLLARTAGVEAQVRANSLAVVTGKNHVAADGTVTPLADAVPADPSTPAVPPASDDKPEVGIDSSALGGMYANRITLIATEKGVGVNLEGAVQSADQMVITADGKLRLREAASGGDAILVSKGDIELTGAAVTAARDLTVAAENVRLEKGVFEPQYEARKAKKQAENVAAGAASAPAPEKASGLYAGGNLSVRAATLLLDVDARMASGMDSSGGLTKDGKTSIAVNTLKAEQAQLLSGGSISIAAKTAGAKSSTIAAKGDVLLSGGEFNLENSVAQGERVGLDVEHVGMTQKSKAEAFTDLAVRATLAELNDASLSAGSDLILDVGTALFDARSSLSSGNDLFLRGTDVTVDGAFLAAGQDLEYQGDKLSNINGVLYAARDQRLFASGLLLNDGGEIYAGRDILIADADGKGENVVRNLSGVISAGNEIAINAKTVENKKREFQVAERGKHISYNEWYECNKPLLGHGCDRRQLWYYVNVYEDYILKDSPSAQLLAGGDILIGAGTLENHYSTIAAGNNLVVKADNVENKDAVLQRTRTVKETMKGWDSDDDFTGEYFRSYNETYEEIGRSPSVLSANSGLYLDVTDTFNNYSDRQGISLPTDHTVGAGYPFAGSPMFHPSAAPGHHYLIETNPMFTNMGLFYGSDYFLSRIGLDQNRQQVVLLGDAFYETRLVQQEILSATGRRFLDGYSSDADQMRGLMDAAVAQAQGLELTAGVALTPDQVAALTQDIIWLVEEEHMGEKVLVPHLYLASATQADIMPGGGVQAKNVYVNAGKDIVNEGLISGESVNLASVNIENTGGLLRGGTLNLTALNDITNNSGHLKGGDITLAAGGDIVSQTLTLADQGNSAHRHVQAQAGIEATGSVTAVAGNDLAIRGSSLNAGGDVALAAGRDLTVGTVTEEFHLDGGSKSWEHRVTHTGSTVAAGGNLNMTAGRDMTVAGSQVGAGGDAQLAAGGNLSVVAVQDTFSSFVKASSGKGGLFSSSSKSTYTQDYRSSKSSTVASGGNLSLLAGVSGLTGAPAQTGHASVVGSNLLSGKDLTVAASGNVNVASSQNSSYFSHTKSTVGALGLSSSSKKEGNSSVTQVASNLMGQNVTLDAGKSVSVTASNLAAVDSINLTARDGDVAVVDGANQSASWYYKKQTGFGLGGGGSFTSFYGTEGKKEQSASSTSQASSLAAGQDINLTAARDAAIVGSSLSAGNNVTINAGRDANILGGASTSSHSKEKFSSGFGVEGILGLDKTSFFMGYQETAKGNANANTRNAASQITANKDITVNAGQNVNLSGSRLAAAQDLNMAAGKDINLLQATDTASASQYEKTLRAGLSLTLEQNLTSNAQKVYTSVKDVNTVSGPMDGVDKANAVIKSGESLASSQASASLTLGVNSSWKSGESHSSTAVPDELSAGRDMTLAAGQDLTMQGTQAQAGRDMTLAAGRDLDIHAAESSAGSSSDGGSFGAGVGVKATAGTKGYSLGMNGNVNLAGNEADGNSHRYINAKVLAGEKLTTVSGQDTTVAGANLTAKDVDMTVGRNLTVASKQDTSSSSSSSYNAGGGFTTGYGAAWDIGSENLISQAGSLASAGAALAGDGGPLDQAAGLIGAGSLAAGDAHLPPKKNYNENYHANLSGTVSEGHSNMVGEQTSILGSDSVNIYTEGNTHVAGAIIAALNDNLKLDTGTLSYENLVGKTTQTSTSAGINWNYSPEQKSGDTGKDVTQPEDVNIGEMETSNQSTQSQREATTQKAKEEQKKKNRQEKYRNLPEWMGALFGVMDDTQDWWNTTKKDTLYGVTPGKFAHIEQETTQTAYATIGKGEIIVRNNPGQSLDGLNRDPSQAMKTEQTADVNIDWKPAFSYADDLLSGWGWPNNITGTFNFFADPKAFLNDLQDTLAKSIPLLKRPEQKKENPTAPAAQTPASTPTPSTSGPQAAAQH</sequence>
<dbReference type="SUPFAM" id="SSF51126">
    <property type="entry name" value="Pectin lyase-like"/>
    <property type="match status" value="1"/>
</dbReference>
<reference evidence="4 5" key="1">
    <citation type="submission" date="2019-09" db="EMBL/GenBank/DDBJ databases">
        <title>In-depth cultivation of the pig gut microbiome towards novel bacterial diversity and tailored functional studies.</title>
        <authorList>
            <person name="Wylensek D."/>
            <person name="Hitch T.C.A."/>
            <person name="Clavel T."/>
        </authorList>
    </citation>
    <scope>NUCLEOTIDE SEQUENCE [LARGE SCALE GENOMIC DNA]</scope>
    <source>
        <strain evidence="4 5">PG-178-WT-4</strain>
    </source>
</reference>
<dbReference type="GO" id="GO:0003824">
    <property type="term" value="F:catalytic activity"/>
    <property type="evidence" value="ECO:0007669"/>
    <property type="project" value="UniProtKB-ARBA"/>
</dbReference>
<feature type="compositionally biased region" description="Polar residues" evidence="1">
    <location>
        <begin position="1924"/>
        <end position="1934"/>
    </location>
</feature>
<dbReference type="InterPro" id="IPR012334">
    <property type="entry name" value="Pectin_lyas_fold"/>
</dbReference>
<feature type="region of interest" description="Disordered" evidence="1">
    <location>
        <begin position="1891"/>
        <end position="1954"/>
    </location>
</feature>
<name>A0A6L5XL78_9BACT</name>
<feature type="compositionally biased region" description="Basic and acidic residues" evidence="1">
    <location>
        <begin position="1940"/>
        <end position="1954"/>
    </location>
</feature>
<feature type="compositionally biased region" description="Low complexity" evidence="1">
    <location>
        <begin position="2102"/>
        <end position="2127"/>
    </location>
</feature>
<feature type="domain" description="Filamentous haemagglutinin FhaB/tRNA nuclease CdiA-like TPS" evidence="3">
    <location>
        <begin position="53"/>
        <end position="176"/>
    </location>
</feature>
<gene>
    <name evidence="4" type="ORF">FYJ44_07840</name>
</gene>
<dbReference type="Pfam" id="PF05860">
    <property type="entry name" value="TPS"/>
    <property type="match status" value="1"/>
</dbReference>
<dbReference type="NCBIfam" id="TIGR01901">
    <property type="entry name" value="adhes_NPXG"/>
    <property type="match status" value="1"/>
</dbReference>
<dbReference type="Pfam" id="PF13332">
    <property type="entry name" value="Fil_haemagg_2"/>
    <property type="match status" value="5"/>
</dbReference>
<dbReference type="InterPro" id="IPR025157">
    <property type="entry name" value="Hemagglutinin_rpt"/>
</dbReference>
<evidence type="ECO:0000256" key="2">
    <source>
        <dbReference type="SAM" id="SignalP"/>
    </source>
</evidence>
<dbReference type="Proteomes" id="UP000477488">
    <property type="component" value="Unassembled WGS sequence"/>
</dbReference>
<keyword evidence="2" id="KW-0732">Signal</keyword>
<evidence type="ECO:0000256" key="1">
    <source>
        <dbReference type="SAM" id="MobiDB-lite"/>
    </source>
</evidence>
<evidence type="ECO:0000313" key="4">
    <source>
        <dbReference type="EMBL" id="MSS27954.1"/>
    </source>
</evidence>
<dbReference type="InterPro" id="IPR008638">
    <property type="entry name" value="FhaB/CdiA-like_TPS"/>
</dbReference>
<keyword evidence="5" id="KW-1185">Reference proteome</keyword>
<feature type="compositionally biased region" description="Polar residues" evidence="1">
    <location>
        <begin position="1586"/>
        <end position="1599"/>
    </location>
</feature>
<dbReference type="EMBL" id="VUMH01000006">
    <property type="protein sequence ID" value="MSS27954.1"/>
    <property type="molecule type" value="Genomic_DNA"/>
</dbReference>
<feature type="compositionally biased region" description="Polar residues" evidence="1">
    <location>
        <begin position="1891"/>
        <end position="1903"/>
    </location>
</feature>
<accession>A0A6L5XL78</accession>
<evidence type="ECO:0000259" key="3">
    <source>
        <dbReference type="SMART" id="SM00912"/>
    </source>
</evidence>
<feature type="chain" id="PRO_5026812371" evidence="2">
    <location>
        <begin position="29"/>
        <end position="2127"/>
    </location>
</feature>
<dbReference type="SMART" id="SM00912">
    <property type="entry name" value="Haemagg_act"/>
    <property type="match status" value="1"/>
</dbReference>
<feature type="region of interest" description="Disordered" evidence="1">
    <location>
        <begin position="1586"/>
        <end position="1605"/>
    </location>
</feature>
<dbReference type="Gene3D" id="2.160.20.10">
    <property type="entry name" value="Single-stranded right-handed beta-helix, Pectin lyase-like"/>
    <property type="match status" value="1"/>
</dbReference>
<comment type="caution">
    <text evidence="4">The sequence shown here is derived from an EMBL/GenBank/DDBJ whole genome shotgun (WGS) entry which is preliminary data.</text>
</comment>
<protein>
    <submittedName>
        <fullName evidence="4">Filamentous hemagglutinin N-terminal domain-containing protein</fullName>
    </submittedName>
</protein>
<dbReference type="InterPro" id="IPR011050">
    <property type="entry name" value="Pectin_lyase_fold/virulence"/>
</dbReference>
<feature type="signal peptide" evidence="2">
    <location>
        <begin position="1"/>
        <end position="28"/>
    </location>
</feature>
<evidence type="ECO:0000313" key="5">
    <source>
        <dbReference type="Proteomes" id="UP000477488"/>
    </source>
</evidence>